<sequence>MEMDTERLARLEDLFKIKFGSTPQFYARAPGRVNLIGEHIDYCGYSVLPMAIQQDILIAVATNNLSKINLSNTNPQYCDFSNAVHDITIDTTRAFWYNYFLCGFKGVQKELAEICTKSERYIGTQGGGMDQSISFLASKGTAMLIDFEPLRATEVSMPQGAVFVIASSCVEMNKAATAHFNIRVAECRIAAKVLAKTMGLRWQEVVKLKDVQVAQQVSTIDMLEMVEKHLHPEPYSRREICSALELSNTQLDSMLLSQNTTHVQSFKLYHRAKHVFSEADRVSKFRLACQSVTGQGDMEIGFLCPVGELMNASHTSCRDLYECSCSELDELVNICLKSGAVGSRLTGAGWGGCTVSLVPAERLPAFMDSVRRGFYEADPGRMHNLAQHFFATEPAAGASIVKHYPTAN</sequence>
<dbReference type="PRINTS" id="PR00959">
    <property type="entry name" value="MEVGALKINASE"/>
</dbReference>
<dbReference type="Gene3D" id="1.20.1440.340">
    <property type="match status" value="1"/>
</dbReference>
<evidence type="ECO:0000313" key="5">
    <source>
        <dbReference type="Ensembl" id="ENSEBUP00000027949.1"/>
    </source>
</evidence>
<reference evidence="5" key="1">
    <citation type="submission" date="2025-08" db="UniProtKB">
        <authorList>
            <consortium name="Ensembl"/>
        </authorList>
    </citation>
    <scope>IDENTIFICATION</scope>
</reference>
<dbReference type="InterPro" id="IPR013750">
    <property type="entry name" value="GHMP_kinase_C_dom"/>
</dbReference>
<protein>
    <submittedName>
        <fullName evidence="5">Galactokinase 2</fullName>
    </submittedName>
</protein>
<name>A0A8C4RC51_EPTBU</name>
<dbReference type="InterPro" id="IPR019741">
    <property type="entry name" value="Galactokinase_CS"/>
</dbReference>
<dbReference type="PROSITE" id="PS00106">
    <property type="entry name" value="GALACTOKINASE"/>
    <property type="match status" value="1"/>
</dbReference>
<proteinExistence type="predicted"/>
<dbReference type="GO" id="GO:0005829">
    <property type="term" value="C:cytosol"/>
    <property type="evidence" value="ECO:0007669"/>
    <property type="project" value="TreeGrafter"/>
</dbReference>
<dbReference type="FunFam" id="1.20.1440.340:FF:000001">
    <property type="entry name" value="N-acetylgalactosamine kinase isoform 2"/>
    <property type="match status" value="1"/>
</dbReference>
<dbReference type="AlphaFoldDB" id="A0A8C4RC51"/>
<evidence type="ECO:0000256" key="1">
    <source>
        <dbReference type="ARBA" id="ARBA00022741"/>
    </source>
</evidence>
<dbReference type="GO" id="GO:0006012">
    <property type="term" value="P:galactose metabolic process"/>
    <property type="evidence" value="ECO:0007669"/>
    <property type="project" value="InterPro"/>
</dbReference>
<keyword evidence="1" id="KW-0547">Nucleotide-binding</keyword>
<dbReference type="Proteomes" id="UP000694388">
    <property type="component" value="Unplaced"/>
</dbReference>
<evidence type="ECO:0000259" key="3">
    <source>
        <dbReference type="Pfam" id="PF08544"/>
    </source>
</evidence>
<dbReference type="PIRSF" id="PIRSF000530">
    <property type="entry name" value="Galactokinase"/>
    <property type="match status" value="1"/>
</dbReference>
<dbReference type="Pfam" id="PF10509">
    <property type="entry name" value="GalKase_gal_bdg"/>
    <property type="match status" value="1"/>
</dbReference>
<dbReference type="GO" id="GO:0004335">
    <property type="term" value="F:galactokinase activity"/>
    <property type="evidence" value="ECO:0007669"/>
    <property type="project" value="InterPro"/>
</dbReference>
<evidence type="ECO:0000256" key="2">
    <source>
        <dbReference type="ARBA" id="ARBA00022840"/>
    </source>
</evidence>
<dbReference type="InterPro" id="IPR020568">
    <property type="entry name" value="Ribosomal_Su5_D2-typ_SF"/>
</dbReference>
<dbReference type="Gene3D" id="3.30.230.10">
    <property type="match status" value="2"/>
</dbReference>
<dbReference type="InterPro" id="IPR036554">
    <property type="entry name" value="GHMP_kinase_C_sf"/>
</dbReference>
<feature type="domain" description="Galactokinase N-terminal" evidence="4">
    <location>
        <begin position="14"/>
        <end position="61"/>
    </location>
</feature>
<dbReference type="InterPro" id="IPR019539">
    <property type="entry name" value="GalKase_N"/>
</dbReference>
<organism evidence="5 6">
    <name type="scientific">Eptatretus burgeri</name>
    <name type="common">Inshore hagfish</name>
    <dbReference type="NCBI Taxonomy" id="7764"/>
    <lineage>
        <taxon>Eukaryota</taxon>
        <taxon>Metazoa</taxon>
        <taxon>Chordata</taxon>
        <taxon>Craniata</taxon>
        <taxon>Vertebrata</taxon>
        <taxon>Cyclostomata</taxon>
        <taxon>Myxini</taxon>
        <taxon>Myxiniformes</taxon>
        <taxon>Myxinidae</taxon>
        <taxon>Eptatretinae</taxon>
        <taxon>Eptatretus</taxon>
    </lineage>
</organism>
<dbReference type="Ensembl" id="ENSEBUT00000028525.1">
    <property type="protein sequence ID" value="ENSEBUP00000027949.1"/>
    <property type="gene ID" value="ENSEBUG00000017079.1"/>
</dbReference>
<keyword evidence="6" id="KW-1185">Reference proteome</keyword>
<dbReference type="Pfam" id="PF08544">
    <property type="entry name" value="GHMP_kinases_C"/>
    <property type="match status" value="1"/>
</dbReference>
<dbReference type="SUPFAM" id="SSF54211">
    <property type="entry name" value="Ribosomal protein S5 domain 2-like"/>
    <property type="match status" value="1"/>
</dbReference>
<dbReference type="PANTHER" id="PTHR10457">
    <property type="entry name" value="MEVALONATE KINASE/GALACTOKINASE"/>
    <property type="match status" value="1"/>
</dbReference>
<dbReference type="GO" id="GO:0005524">
    <property type="term" value="F:ATP binding"/>
    <property type="evidence" value="ECO:0007669"/>
    <property type="project" value="UniProtKB-KW"/>
</dbReference>
<accession>A0A8C4RC51</accession>
<dbReference type="PRINTS" id="PR00473">
    <property type="entry name" value="GALCTOKINASE"/>
</dbReference>
<dbReference type="InterPro" id="IPR000705">
    <property type="entry name" value="Galactokinase"/>
</dbReference>
<keyword evidence="2" id="KW-0067">ATP-binding</keyword>
<evidence type="ECO:0000313" key="6">
    <source>
        <dbReference type="Proteomes" id="UP000694388"/>
    </source>
</evidence>
<dbReference type="InterPro" id="IPR006206">
    <property type="entry name" value="Mevalonate/galactokinase"/>
</dbReference>
<reference evidence="5" key="2">
    <citation type="submission" date="2025-09" db="UniProtKB">
        <authorList>
            <consortium name="Ensembl"/>
        </authorList>
    </citation>
    <scope>IDENTIFICATION</scope>
</reference>
<dbReference type="GeneTree" id="ENSGT00950000183187"/>
<dbReference type="PANTHER" id="PTHR10457:SF7">
    <property type="entry name" value="GALACTOKINASE-RELATED"/>
    <property type="match status" value="1"/>
</dbReference>
<feature type="domain" description="GHMP kinase C-terminal" evidence="3">
    <location>
        <begin position="306"/>
        <end position="372"/>
    </location>
</feature>
<dbReference type="SUPFAM" id="SSF55060">
    <property type="entry name" value="GHMP Kinase, C-terminal domain"/>
    <property type="match status" value="1"/>
</dbReference>
<dbReference type="InterPro" id="IPR014721">
    <property type="entry name" value="Ribsml_uS5_D2-typ_fold_subgr"/>
</dbReference>
<evidence type="ECO:0000259" key="4">
    <source>
        <dbReference type="Pfam" id="PF10509"/>
    </source>
</evidence>